<evidence type="ECO:0008006" key="3">
    <source>
        <dbReference type="Google" id="ProtNLM"/>
    </source>
</evidence>
<dbReference type="PANTHER" id="PTHR35175:SF2">
    <property type="entry name" value="DUF1289 DOMAIN-CONTAINING PROTEIN"/>
    <property type="match status" value="1"/>
</dbReference>
<evidence type="ECO:0000313" key="2">
    <source>
        <dbReference type="Proteomes" id="UP000623842"/>
    </source>
</evidence>
<dbReference type="Pfam" id="PF06945">
    <property type="entry name" value="DUF1289"/>
    <property type="match status" value="1"/>
</dbReference>
<organism evidence="1 2">
    <name type="scientific">Thalassotalea marina</name>
    <dbReference type="NCBI Taxonomy" id="1673741"/>
    <lineage>
        <taxon>Bacteria</taxon>
        <taxon>Pseudomonadati</taxon>
        <taxon>Pseudomonadota</taxon>
        <taxon>Gammaproteobacteria</taxon>
        <taxon>Alteromonadales</taxon>
        <taxon>Colwelliaceae</taxon>
        <taxon>Thalassotalea</taxon>
    </lineage>
</organism>
<sequence>MNLENETPSPCVRKCCLNENDICLGCFRHIDEIVGWSKMTEIEKRKIIENCNLREQKEK</sequence>
<keyword evidence="2" id="KW-1185">Reference proteome</keyword>
<evidence type="ECO:0000313" key="1">
    <source>
        <dbReference type="EMBL" id="GHF87188.1"/>
    </source>
</evidence>
<protein>
    <recommendedName>
        <fullName evidence="3">DUF1289 domain-containing protein</fullName>
    </recommendedName>
</protein>
<dbReference type="AlphaFoldDB" id="A0A919BEQ4"/>
<dbReference type="InterPro" id="IPR010710">
    <property type="entry name" value="DUF1289"/>
</dbReference>
<reference evidence="1" key="1">
    <citation type="journal article" date="2014" name="Int. J. Syst. Evol. Microbiol.">
        <title>Complete genome sequence of Corynebacterium casei LMG S-19264T (=DSM 44701T), isolated from a smear-ripened cheese.</title>
        <authorList>
            <consortium name="US DOE Joint Genome Institute (JGI-PGF)"/>
            <person name="Walter F."/>
            <person name="Albersmeier A."/>
            <person name="Kalinowski J."/>
            <person name="Ruckert C."/>
        </authorList>
    </citation>
    <scope>NUCLEOTIDE SEQUENCE</scope>
    <source>
        <strain evidence="1">KCTC 42731</strain>
    </source>
</reference>
<accession>A0A919BEQ4</accession>
<name>A0A919BEQ4_9GAMM</name>
<dbReference type="EMBL" id="BNCK01000003">
    <property type="protein sequence ID" value="GHF87188.1"/>
    <property type="molecule type" value="Genomic_DNA"/>
</dbReference>
<gene>
    <name evidence="1" type="ORF">GCM10017161_13370</name>
</gene>
<dbReference type="Proteomes" id="UP000623842">
    <property type="component" value="Unassembled WGS sequence"/>
</dbReference>
<dbReference type="RefSeq" id="WP_189768518.1">
    <property type="nucleotide sequence ID" value="NZ_BNCK01000003.1"/>
</dbReference>
<reference evidence="1" key="2">
    <citation type="submission" date="2020-09" db="EMBL/GenBank/DDBJ databases">
        <authorList>
            <person name="Sun Q."/>
            <person name="Kim S."/>
        </authorList>
    </citation>
    <scope>NUCLEOTIDE SEQUENCE</scope>
    <source>
        <strain evidence="1">KCTC 42731</strain>
    </source>
</reference>
<comment type="caution">
    <text evidence="1">The sequence shown here is derived from an EMBL/GenBank/DDBJ whole genome shotgun (WGS) entry which is preliminary data.</text>
</comment>
<proteinExistence type="predicted"/>
<dbReference type="PANTHER" id="PTHR35175">
    <property type="entry name" value="DUF1289 DOMAIN-CONTAINING PROTEIN"/>
    <property type="match status" value="1"/>
</dbReference>